<dbReference type="EMBL" id="JADWYR010000001">
    <property type="protein sequence ID" value="MBG9376875.1"/>
    <property type="molecule type" value="Genomic_DNA"/>
</dbReference>
<protein>
    <recommendedName>
        <fullName evidence="1">Copper-binding protein MbnP-like domain-containing protein</fullName>
    </recommendedName>
</protein>
<name>A0A931E3E9_9BACT</name>
<dbReference type="RefSeq" id="WP_196990866.1">
    <property type="nucleotide sequence ID" value="NZ_JADWYR010000001.1"/>
</dbReference>
<dbReference type="Pfam" id="PF20243">
    <property type="entry name" value="MbnP"/>
    <property type="match status" value="1"/>
</dbReference>
<comment type="caution">
    <text evidence="2">The sequence shown here is derived from an EMBL/GenBank/DDBJ whole genome shotgun (WGS) entry which is preliminary data.</text>
</comment>
<evidence type="ECO:0000259" key="1">
    <source>
        <dbReference type="Pfam" id="PF20243"/>
    </source>
</evidence>
<dbReference type="InterPro" id="IPR046863">
    <property type="entry name" value="MbnP-like_dom"/>
</dbReference>
<keyword evidence="3" id="KW-1185">Reference proteome</keyword>
<reference evidence="2" key="1">
    <citation type="submission" date="2020-11" db="EMBL/GenBank/DDBJ databases">
        <title>Bacterial whole genome sequence for Panacibacter sp. DH6.</title>
        <authorList>
            <person name="Le V."/>
            <person name="Ko S."/>
            <person name="Ahn C.-Y."/>
            <person name="Oh H.-M."/>
        </authorList>
    </citation>
    <scope>NUCLEOTIDE SEQUENCE</scope>
    <source>
        <strain evidence="2">DH6</strain>
    </source>
</reference>
<evidence type="ECO:0000313" key="2">
    <source>
        <dbReference type="EMBL" id="MBG9376875.1"/>
    </source>
</evidence>
<feature type="domain" description="Copper-binding protein MbnP-like" evidence="1">
    <location>
        <begin position="7"/>
        <end position="196"/>
    </location>
</feature>
<organism evidence="2 3">
    <name type="scientific">Panacibacter microcysteis</name>
    <dbReference type="NCBI Taxonomy" id="2793269"/>
    <lineage>
        <taxon>Bacteria</taxon>
        <taxon>Pseudomonadati</taxon>
        <taxon>Bacteroidota</taxon>
        <taxon>Chitinophagia</taxon>
        <taxon>Chitinophagales</taxon>
        <taxon>Chitinophagaceae</taxon>
        <taxon>Panacibacter</taxon>
    </lineage>
</organism>
<sequence length="219" mass="24184">MALQAQHKFTISFHNVAGKQPLNVDSLYTNHFGETLQVRNFKYYISNITLTDADGKKETFKDQYFLISENDTASGNISLITTLSGIATVEFLLGVDSVKNTSGVQTGVLDPAKGMYWTWNSGYVMAKLEGRSAAAKTPAHAYSYHVGGYRQGEDVTRKIILPANAGGYNTLTVYADILKWFFGVHDIKLSDKAFCHEPGAMAMQLADNYANMFTTILPE</sequence>
<accession>A0A931E3E9</accession>
<proteinExistence type="predicted"/>
<dbReference type="Proteomes" id="UP000628448">
    <property type="component" value="Unassembled WGS sequence"/>
</dbReference>
<evidence type="ECO:0000313" key="3">
    <source>
        <dbReference type="Proteomes" id="UP000628448"/>
    </source>
</evidence>
<gene>
    <name evidence="2" type="ORF">I5907_11550</name>
</gene>
<dbReference type="AlphaFoldDB" id="A0A931E3E9"/>